<sequence>MILKSFILGNLVSLCMKIINLVVVVGLYYGFLTTFSMGPSYLFLLRARVIEEGEEGTEKKVSATTGFITGQLMMFISIYYAPLHLALGRPHTMTVLALPYLLFHFFWNNHKHFFDYGSTTRNSMRNLSIQFVFLNNLIFQLFNHFILPSSMLVRLVNIYMFRCNNKMLFVTSSFVGWLIGHILFMKWVGLILVWIQQNNSIRSNVLFRSNKYLVSELRNSMARIFSILLFITCVYSLGRIPSPIFTKKLKETLETEEREEETDVEIETTSETKGTKQGSTEEDPSSSLFSEEKEDPDKIDETEEIQVNGKEKTKDEFHFHFKETCYKNRPLYETFYLDGNQENSKLEILIEKKKKNLFWFEKPLVTILFDSKRWNRPFRYIKNDQFENAVRNEMSQYFFYTCRSDGKERISFMYPPSLSTFFEMVQRKIFLFTTTEKLSSAELYNHWNYKNEQKKKKKSDEFINRVRALDKGYLVLNTLEKRTRLCNDKTKKEYLPKIYDPLLSGPYRRKIHFFFSRSILNKTSIKNSTETIWINKIHLIFLISNYIEFEPKTDRKSFSTEIAYFLNLINEFAGKSISSFNFKGLALFPDYKEEKEEKMDLELFQILKFVFDPVLANSKNKTIRNNSTGIKEINKQVPHWSYKLIDDLEQQEKENEENITEDSEIRSRKAKRVVIFTDNQQNTATYTYNNTKNTTNFDQIDEVTLIRYSQQSDFRRDIIKGSTRAQRRKIAIFGLFQANAHSPAFLDRIDKSLFFSFDISEMIKTMFINWMCKNAEFTISDYTEKKTKESKKKDKAKREDDKREERARIEIAEAWDSIFFAQVVRGCLLVIQSILRKYIILPSLIIAKNFIRILFFQIPEWSEDLKNWSREMHIKCTYSGVQLSEKEFPKNWLTDGIQIKILFPFRLKPWHRSKLKFAHKDPMKKKAQKNSFCFLTVFGMEAELPFGFPRKRPSLFEPIFKKLEKKIRKMKKKCFRIIRILEERRKLFINLSKEKTNWVIKNILFRKDIINKFSKSKRNGILLSGIKEVYELNATKKEKDSLINKNNWTGQKLSTPMRSMVWTNFSLTEKKMKDLSARRKIILNQIEKISKEKEKKNLTSEINISPNKISYNAKTLKSSKNISQILKRRNTRLAHKFHFFIKIWIERIYIDIFLGIINIPRINAQLFLESTKKILTKYIYNNEKNHKKMDKTNQKTIHFISIINIKKSLNNSNIAIINKNSQILCDISSLSQAYVFYKLSQIQIIHLYKLRSILQYHGLFLKNEIKNDFRAQGLFNLELKEKNVRNYVMNQMNQWKSWLRSHYHYKYDLSQIRWSRLIPQKWRNRINQHQQSMVQNKKLNKWNLYEKGQLIHYEKQNDFEADSLPNQKDNFKKHYRYNILSYKSINYENKKDSYIYGSPLQINNKQKISYNYNTNKSNFFDILEGIPINNYLAENDIINMEMEKSPDRKYFDWKIINFCLRKKVEIESWIDTTGSEDKKNTKTTKYQIVDKIDKKNLFFISIHQDHEVNSSNQKKNLFDWMGMNEEIQNGFISNFELWFFRKFVILYNTYKIKPWAIPIQFLLLNFHRNENVSKNKKIDDKKNGDLFISISSNENKIIELENRNHEEKESEDKVDFGSIFENQKKDIEEDYMGLGMKKHRHKKQNKSHTEVELDFFLKRYLCFQLRWTASLNQKIINNIKVYCLLLRLTNPRDILISSIKRQEISLNIMIVQKDLTLTELMKKKIFIIEPLRLSVKNDGQFLLYQTASILFVYKNKQQINQQYRNQIESISSEKHQSLIGNRDKNGYDLLVPENILSPKRRRELRILISFNFKNKNNIHINTEICNGNNIQNCSPVFDKSKDFDRDKKKLIKFKFFLWPNFRLEDLACMNRYWFDTNNASRFSMASICIYPRLKFCNCKDAFFIHPIGYSI</sequence>
<feature type="region of interest" description="Disordered" evidence="5">
    <location>
        <begin position="256"/>
        <end position="307"/>
    </location>
</feature>
<keyword evidence="4 6" id="KW-0150">Chloroplast</keyword>
<comment type="similarity">
    <text evidence="4">Belongs to the TIC214 family.</text>
</comment>
<evidence type="ECO:0000256" key="1">
    <source>
        <dbReference type="ARBA" id="ARBA00002515"/>
    </source>
</evidence>
<evidence type="ECO:0000256" key="5">
    <source>
        <dbReference type="SAM" id="MobiDB-lite"/>
    </source>
</evidence>
<dbReference type="GeneID" id="72622940"/>
<keyword evidence="4 6" id="KW-0934">Plastid</keyword>
<gene>
    <name evidence="6" type="primary">ycf1</name>
    <name evidence="4" type="synonym">TIC214</name>
</gene>
<keyword evidence="4" id="KW-1133">Transmembrane helix</keyword>
<name>A0A8K1RVG1_9ROSI</name>
<feature type="transmembrane region" description="Helical" evidence="4">
    <location>
        <begin position="168"/>
        <end position="195"/>
    </location>
</feature>
<feature type="transmembrane region" description="Helical" evidence="4">
    <location>
        <begin position="127"/>
        <end position="147"/>
    </location>
</feature>
<geneLocation type="chloroplast" evidence="6"/>
<feature type="transmembrane region" description="Helical" evidence="4">
    <location>
        <begin position="7"/>
        <end position="31"/>
    </location>
</feature>
<keyword evidence="4" id="KW-0472">Membrane</keyword>
<dbReference type="RefSeq" id="YP_010383577.1">
    <property type="nucleotide sequence ID" value="NC_063572.1"/>
</dbReference>
<comment type="function">
    <text evidence="1 4">Involved in protein precursor import into chloroplasts. May be part of an intermediate translocation complex acting as a protein-conducting channel at the inner envelope.</text>
</comment>
<comment type="subunit">
    <text evidence="4">Part of the Tic complex.</text>
</comment>
<dbReference type="GO" id="GO:0015031">
    <property type="term" value="P:protein transport"/>
    <property type="evidence" value="ECO:0007669"/>
    <property type="project" value="UniProtKB-KW"/>
</dbReference>
<keyword evidence="4" id="KW-0813">Transport</keyword>
<accession>A0A8K1RVG1</accession>
<dbReference type="PANTHER" id="PTHR33163">
    <property type="entry name" value="PROTEIN TIC 214-RELATED"/>
    <property type="match status" value="1"/>
</dbReference>
<evidence type="ECO:0000313" key="6">
    <source>
        <dbReference type="EMBL" id="UEQ13155.1"/>
    </source>
</evidence>
<dbReference type="GO" id="GO:0009706">
    <property type="term" value="C:chloroplast inner membrane"/>
    <property type="evidence" value="ECO:0007669"/>
    <property type="project" value="UniProtKB-SubCell"/>
</dbReference>
<organism evidence="6">
    <name type="scientific">Cleidiocarpon cavaleriei</name>
    <dbReference type="NCBI Taxonomy" id="1848211"/>
    <lineage>
        <taxon>Eukaryota</taxon>
        <taxon>Viridiplantae</taxon>
        <taxon>Streptophyta</taxon>
        <taxon>Embryophyta</taxon>
        <taxon>Tracheophyta</taxon>
        <taxon>Spermatophyta</taxon>
        <taxon>Magnoliopsida</taxon>
        <taxon>eudicotyledons</taxon>
        <taxon>Gunneridae</taxon>
        <taxon>Pentapetalae</taxon>
        <taxon>rosids</taxon>
        <taxon>fabids</taxon>
        <taxon>Malpighiales</taxon>
        <taxon>Euphorbiaceae</taxon>
        <taxon>Acalyphoideae</taxon>
        <taxon>Epiprineae</taxon>
        <taxon>Cleidiocarpon</taxon>
    </lineage>
</organism>
<keyword evidence="3 4" id="KW-1001">Plastid inner membrane</keyword>
<dbReference type="EMBL" id="MG813873">
    <property type="protein sequence ID" value="UEQ13155.1"/>
    <property type="molecule type" value="Genomic_DNA"/>
</dbReference>
<dbReference type="InterPro" id="IPR008896">
    <property type="entry name" value="TIC214"/>
</dbReference>
<proteinExistence type="inferred from homology"/>
<evidence type="ECO:0000256" key="2">
    <source>
        <dbReference type="ARBA" id="ARBA00004478"/>
    </source>
</evidence>
<comment type="subcellular location">
    <subcellularLocation>
        <location evidence="2">Plastid</location>
        <location evidence="2">Chloroplast inner membrane</location>
        <topology evidence="2">Multi-pass membrane protein</topology>
    </subcellularLocation>
</comment>
<evidence type="ECO:0000256" key="3">
    <source>
        <dbReference type="ARBA" id="ARBA00022780"/>
    </source>
</evidence>
<dbReference type="Pfam" id="PF05758">
    <property type="entry name" value="Ycf1"/>
    <property type="match status" value="1"/>
</dbReference>
<feature type="compositionally biased region" description="Acidic residues" evidence="5">
    <location>
        <begin position="292"/>
        <end position="304"/>
    </location>
</feature>
<feature type="transmembrane region" description="Helical" evidence="4">
    <location>
        <begin position="61"/>
        <end position="81"/>
    </location>
</feature>
<feature type="compositionally biased region" description="Acidic residues" evidence="5">
    <location>
        <begin position="256"/>
        <end position="268"/>
    </location>
</feature>
<feature type="transmembrane region" description="Helical" evidence="4">
    <location>
        <begin position="220"/>
        <end position="238"/>
    </location>
</feature>
<evidence type="ECO:0000256" key="4">
    <source>
        <dbReference type="RuleBase" id="RU364085"/>
    </source>
</evidence>
<protein>
    <recommendedName>
        <fullName evidence="4">Protein TIC 214</fullName>
    </recommendedName>
    <alternativeName>
        <fullName evidence="4">Translocon at the inner envelope membrane of chloroplasts 214</fullName>
    </alternativeName>
</protein>
<keyword evidence="4" id="KW-0653">Protein transport</keyword>
<reference evidence="6" key="1">
    <citation type="submission" date="2018-01" db="EMBL/GenBank/DDBJ databases">
        <title>The complete chloroplast genome sequence of Cleidiocarpon cavaleriei.</title>
        <authorList>
            <person name="Xin G."/>
        </authorList>
    </citation>
    <scope>NUCLEOTIDE SEQUENCE</scope>
</reference>
<dbReference type="PANTHER" id="PTHR33163:SF40">
    <property type="entry name" value="PROTEIN TIC 214"/>
    <property type="match status" value="1"/>
</dbReference>
<keyword evidence="4" id="KW-0812">Transmembrane</keyword>